<gene>
    <name evidence="2" type="ORF">CRG98_034592</name>
</gene>
<evidence type="ECO:0000313" key="2">
    <source>
        <dbReference type="EMBL" id="PKI45020.1"/>
    </source>
</evidence>
<name>A0A2I0IMW3_PUNGR</name>
<dbReference type="AlphaFoldDB" id="A0A2I0IMW3"/>
<comment type="caution">
    <text evidence="2">The sequence shown here is derived from an EMBL/GenBank/DDBJ whole genome shotgun (WGS) entry which is preliminary data.</text>
</comment>
<sequence>MGCLGWIVTCVDPKKGTDPVSQNETQREKGGGLGGRAARVAVRGELEVGWGAEGAEVRESGRASWGRA</sequence>
<dbReference type="Proteomes" id="UP000233551">
    <property type="component" value="Unassembled WGS sequence"/>
</dbReference>
<reference evidence="2 3" key="1">
    <citation type="submission" date="2017-11" db="EMBL/GenBank/DDBJ databases">
        <title>De-novo sequencing of pomegranate (Punica granatum L.) genome.</title>
        <authorList>
            <person name="Akparov Z."/>
            <person name="Amiraslanov A."/>
            <person name="Hajiyeva S."/>
            <person name="Abbasov M."/>
            <person name="Kaur K."/>
            <person name="Hamwieh A."/>
            <person name="Solovyev V."/>
            <person name="Salamov A."/>
            <person name="Braich B."/>
            <person name="Kosarev P."/>
            <person name="Mahmoud A."/>
            <person name="Hajiyev E."/>
            <person name="Babayeva S."/>
            <person name="Izzatullayeva V."/>
            <person name="Mammadov A."/>
            <person name="Mammadov A."/>
            <person name="Sharifova S."/>
            <person name="Ojaghi J."/>
            <person name="Eynullazada K."/>
            <person name="Bayramov B."/>
            <person name="Abdulazimova A."/>
            <person name="Shahmuradov I."/>
        </authorList>
    </citation>
    <scope>NUCLEOTIDE SEQUENCE [LARGE SCALE GENOMIC DNA]</scope>
    <source>
        <strain evidence="3">cv. AG2017</strain>
        <tissue evidence="2">Leaf</tissue>
    </source>
</reference>
<protein>
    <submittedName>
        <fullName evidence="2">Uncharacterized protein</fullName>
    </submittedName>
</protein>
<feature type="region of interest" description="Disordered" evidence="1">
    <location>
        <begin position="14"/>
        <end position="36"/>
    </location>
</feature>
<keyword evidence="3" id="KW-1185">Reference proteome</keyword>
<accession>A0A2I0IMW3</accession>
<organism evidence="2 3">
    <name type="scientific">Punica granatum</name>
    <name type="common">Pomegranate</name>
    <dbReference type="NCBI Taxonomy" id="22663"/>
    <lineage>
        <taxon>Eukaryota</taxon>
        <taxon>Viridiplantae</taxon>
        <taxon>Streptophyta</taxon>
        <taxon>Embryophyta</taxon>
        <taxon>Tracheophyta</taxon>
        <taxon>Spermatophyta</taxon>
        <taxon>Magnoliopsida</taxon>
        <taxon>eudicotyledons</taxon>
        <taxon>Gunneridae</taxon>
        <taxon>Pentapetalae</taxon>
        <taxon>rosids</taxon>
        <taxon>malvids</taxon>
        <taxon>Myrtales</taxon>
        <taxon>Lythraceae</taxon>
        <taxon>Punica</taxon>
    </lineage>
</organism>
<evidence type="ECO:0000313" key="3">
    <source>
        <dbReference type="Proteomes" id="UP000233551"/>
    </source>
</evidence>
<dbReference type="EMBL" id="PGOL01002804">
    <property type="protein sequence ID" value="PKI45020.1"/>
    <property type="molecule type" value="Genomic_DNA"/>
</dbReference>
<proteinExistence type="predicted"/>
<evidence type="ECO:0000256" key="1">
    <source>
        <dbReference type="SAM" id="MobiDB-lite"/>
    </source>
</evidence>